<gene>
    <name evidence="1" type="primary">Acey_s0623.g769</name>
    <name evidence="1" type="ORF">Y032_0623g769</name>
</gene>
<sequence>MHIDPKNPQYRYFMKGAHLDDADEISDLRFLVRKDLNFDAQCEKIASLATRRVYALFRALSSTDSATLLNAFKTYVRPILECGTVIFNPHRRKAVMLLEKVQSSFTRKLLMRTTGGFRYDQIPCSNTRNFNLGQSSLAERRGKFDLIMIHKILYGYTDLKQEVLFNTRESVTRGTSRKLLLKRAS</sequence>
<proteinExistence type="predicted"/>
<protein>
    <submittedName>
        <fullName evidence="1">Uncharacterized protein</fullName>
    </submittedName>
</protein>
<name>A0A016WLR6_9BILA</name>
<dbReference type="EMBL" id="JARK01000223">
    <property type="protein sequence ID" value="EYC40237.1"/>
    <property type="molecule type" value="Genomic_DNA"/>
</dbReference>
<dbReference type="Proteomes" id="UP000024635">
    <property type="component" value="Unassembled WGS sequence"/>
</dbReference>
<evidence type="ECO:0000313" key="1">
    <source>
        <dbReference type="EMBL" id="EYC40237.1"/>
    </source>
</evidence>
<accession>A0A016WLR6</accession>
<dbReference type="PANTHER" id="PTHR33332">
    <property type="entry name" value="REVERSE TRANSCRIPTASE DOMAIN-CONTAINING PROTEIN"/>
    <property type="match status" value="1"/>
</dbReference>
<comment type="caution">
    <text evidence="1">The sequence shown here is derived from an EMBL/GenBank/DDBJ whole genome shotgun (WGS) entry which is preliminary data.</text>
</comment>
<dbReference type="PRINTS" id="PR01345">
    <property type="entry name" value="CERVTRCPTASE"/>
</dbReference>
<dbReference type="OrthoDB" id="10056483at2759"/>
<dbReference type="STRING" id="53326.A0A016WLR6"/>
<keyword evidence="2" id="KW-1185">Reference proteome</keyword>
<reference evidence="2" key="1">
    <citation type="journal article" date="2015" name="Nat. Genet.">
        <title>The genome and transcriptome of the zoonotic hookworm Ancylostoma ceylanicum identify infection-specific gene families.</title>
        <authorList>
            <person name="Schwarz E.M."/>
            <person name="Hu Y."/>
            <person name="Antoshechkin I."/>
            <person name="Miller M.M."/>
            <person name="Sternberg P.W."/>
            <person name="Aroian R.V."/>
        </authorList>
    </citation>
    <scope>NUCLEOTIDE SEQUENCE</scope>
    <source>
        <strain evidence="2">HY135</strain>
    </source>
</reference>
<dbReference type="AlphaFoldDB" id="A0A016WLR6"/>
<evidence type="ECO:0000313" key="2">
    <source>
        <dbReference type="Proteomes" id="UP000024635"/>
    </source>
</evidence>
<organism evidence="1 2">
    <name type="scientific">Ancylostoma ceylanicum</name>
    <dbReference type="NCBI Taxonomy" id="53326"/>
    <lineage>
        <taxon>Eukaryota</taxon>
        <taxon>Metazoa</taxon>
        <taxon>Ecdysozoa</taxon>
        <taxon>Nematoda</taxon>
        <taxon>Chromadorea</taxon>
        <taxon>Rhabditida</taxon>
        <taxon>Rhabditina</taxon>
        <taxon>Rhabditomorpha</taxon>
        <taxon>Strongyloidea</taxon>
        <taxon>Ancylostomatidae</taxon>
        <taxon>Ancylostomatinae</taxon>
        <taxon>Ancylostoma</taxon>
    </lineage>
</organism>